<evidence type="ECO:0000259" key="2">
    <source>
        <dbReference type="PROSITE" id="PS50940"/>
    </source>
</evidence>
<protein>
    <recommendedName>
        <fullName evidence="2">Chitin-binding type-2 domain-containing protein</fullName>
    </recommendedName>
</protein>
<feature type="domain" description="Chitin-binding type-2" evidence="2">
    <location>
        <begin position="86"/>
        <end position="139"/>
    </location>
</feature>
<feature type="domain" description="Chitin-binding type-2" evidence="2">
    <location>
        <begin position="382"/>
        <end position="437"/>
    </location>
</feature>
<feature type="domain" description="Chitin-binding type-2" evidence="2">
    <location>
        <begin position="439"/>
        <end position="495"/>
    </location>
</feature>
<keyword evidence="4" id="KW-1185">Reference proteome</keyword>
<dbReference type="PROSITE" id="PS50940">
    <property type="entry name" value="CHIT_BIND_II"/>
    <property type="match status" value="8"/>
</dbReference>
<accession>A0AAV1J8A6</accession>
<dbReference type="GO" id="GO:0005576">
    <property type="term" value="C:extracellular region"/>
    <property type="evidence" value="ECO:0007669"/>
    <property type="project" value="InterPro"/>
</dbReference>
<evidence type="ECO:0000256" key="1">
    <source>
        <dbReference type="SAM" id="SignalP"/>
    </source>
</evidence>
<dbReference type="EMBL" id="CAVLEF010000005">
    <property type="protein sequence ID" value="CAK1544211.1"/>
    <property type="molecule type" value="Genomic_DNA"/>
</dbReference>
<evidence type="ECO:0000313" key="4">
    <source>
        <dbReference type="Proteomes" id="UP001497472"/>
    </source>
</evidence>
<dbReference type="AlphaFoldDB" id="A0AAV1J8A6"/>
<feature type="domain" description="Chitin-binding type-2" evidence="2">
    <location>
        <begin position="206"/>
        <end position="262"/>
    </location>
</feature>
<evidence type="ECO:0000313" key="3">
    <source>
        <dbReference type="EMBL" id="CAK1544211.1"/>
    </source>
</evidence>
<comment type="caution">
    <text evidence="3">The sequence shown here is derived from an EMBL/GenBank/DDBJ whole genome shotgun (WGS) entry which is preliminary data.</text>
</comment>
<keyword evidence="1" id="KW-0732">Signal</keyword>
<dbReference type="SUPFAM" id="SSF57625">
    <property type="entry name" value="Invertebrate chitin-binding proteins"/>
    <property type="match status" value="6"/>
</dbReference>
<dbReference type="SMART" id="SM00494">
    <property type="entry name" value="ChtBD2"/>
    <property type="match status" value="7"/>
</dbReference>
<feature type="chain" id="PRO_5043763018" description="Chitin-binding type-2 domain-containing protein" evidence="1">
    <location>
        <begin position="26"/>
        <end position="558"/>
    </location>
</feature>
<reference evidence="3 4" key="1">
    <citation type="submission" date="2023-11" db="EMBL/GenBank/DDBJ databases">
        <authorList>
            <person name="Okamura Y."/>
        </authorList>
    </citation>
    <scope>NUCLEOTIDE SEQUENCE [LARGE SCALE GENOMIC DNA]</scope>
</reference>
<name>A0AAV1J8A6_9NEOP</name>
<dbReference type="GO" id="GO:0008061">
    <property type="term" value="F:chitin binding"/>
    <property type="evidence" value="ECO:0007669"/>
    <property type="project" value="InterPro"/>
</dbReference>
<feature type="signal peptide" evidence="1">
    <location>
        <begin position="1"/>
        <end position="25"/>
    </location>
</feature>
<feature type="domain" description="Chitin-binding type-2" evidence="2">
    <location>
        <begin position="27"/>
        <end position="83"/>
    </location>
</feature>
<feature type="domain" description="Chitin-binding type-2" evidence="2">
    <location>
        <begin position="505"/>
        <end position="558"/>
    </location>
</feature>
<dbReference type="Proteomes" id="UP001497472">
    <property type="component" value="Unassembled WGS sequence"/>
</dbReference>
<feature type="domain" description="Chitin-binding type-2" evidence="2">
    <location>
        <begin position="324"/>
        <end position="379"/>
    </location>
</feature>
<dbReference type="InterPro" id="IPR002557">
    <property type="entry name" value="Chitin-bd_dom"/>
</dbReference>
<dbReference type="Gene3D" id="2.170.140.10">
    <property type="entry name" value="Chitin binding domain"/>
    <property type="match status" value="4"/>
</dbReference>
<sequence length="558" mass="61801">MSARTPALHYSCCVVFLLIIVHTHGDKFICSRDGLLADYESDCEEYVRCSSGKVKGRYSCPSGRVFSEVAGACILSPSRACTQRICAPGESFAYTTPTTACRHYYRCENGTVTDHTCPSGSWFDMDRQACSRGAGTCYEPLCAGLPDGKYPDSSSECRRILHCRGAEVRAVESCNGVCTNNCPTARSTAIPIPVGDADFCSDETCASLCQNAEDGAYADRSTGCREYFVCKEHRVISRGVCEPGFLFTGTGCETAEWNYCPPPARSPCFNRQDGRYRDWKTCSSWYDCRRGRVVSRGVCEAGRVFDGLNCVSEKRFHCEGPEISKRCNGMPSGTYQHLDSNCSQYYHCEGRLQFLFTCPNGEVYDGSKCVSSYQYVCPNLERDSCYGRADGRYRTKDASCRAFYACINGEKAMYACPVGQVFDGNGCVPERLDLCPHKEYSCAGLSDGYHAEVDTNCRRYFFCEGGDRLSTMSCLGGKIFDGHACVDPARHVCGSPRRPHADHSGRHCEQNGFYVVPGSKCKKYYFCLSGQKTHLTCPMMQLFNGDVCVPNEEYVCPD</sequence>
<dbReference type="Pfam" id="PF01607">
    <property type="entry name" value="CBM_14"/>
    <property type="match status" value="6"/>
</dbReference>
<dbReference type="InterPro" id="IPR036508">
    <property type="entry name" value="Chitin-bd_dom_sf"/>
</dbReference>
<feature type="domain" description="Chitin-binding type-2" evidence="2">
    <location>
        <begin position="265"/>
        <end position="320"/>
    </location>
</feature>
<organism evidence="3 4">
    <name type="scientific">Leptosia nina</name>
    <dbReference type="NCBI Taxonomy" id="320188"/>
    <lineage>
        <taxon>Eukaryota</taxon>
        <taxon>Metazoa</taxon>
        <taxon>Ecdysozoa</taxon>
        <taxon>Arthropoda</taxon>
        <taxon>Hexapoda</taxon>
        <taxon>Insecta</taxon>
        <taxon>Pterygota</taxon>
        <taxon>Neoptera</taxon>
        <taxon>Endopterygota</taxon>
        <taxon>Lepidoptera</taxon>
        <taxon>Glossata</taxon>
        <taxon>Ditrysia</taxon>
        <taxon>Papilionoidea</taxon>
        <taxon>Pieridae</taxon>
        <taxon>Pierinae</taxon>
        <taxon>Leptosia</taxon>
    </lineage>
</organism>
<gene>
    <name evidence="3" type="ORF">LNINA_LOCUS3978</name>
</gene>
<proteinExistence type="predicted"/>